<evidence type="ECO:0000256" key="2">
    <source>
        <dbReference type="ARBA" id="ARBA00022448"/>
    </source>
</evidence>
<dbReference type="GO" id="GO:0016020">
    <property type="term" value="C:membrane"/>
    <property type="evidence" value="ECO:0000318"/>
    <property type="project" value="GO_Central"/>
</dbReference>
<dbReference type="STRING" id="324602.Caur_0364"/>
<protein>
    <submittedName>
        <fullName evidence="4">Extracellular solute-binding protein family 1</fullName>
    </submittedName>
</protein>
<evidence type="ECO:0000256" key="1">
    <source>
        <dbReference type="ARBA" id="ARBA00008520"/>
    </source>
</evidence>
<dbReference type="InterPro" id="IPR006059">
    <property type="entry name" value="SBP"/>
</dbReference>
<dbReference type="GO" id="GO:0022857">
    <property type="term" value="F:transmembrane transporter activity"/>
    <property type="evidence" value="ECO:0000318"/>
    <property type="project" value="GO_Central"/>
</dbReference>
<evidence type="ECO:0000256" key="3">
    <source>
        <dbReference type="SAM" id="SignalP"/>
    </source>
</evidence>
<dbReference type="HOGENOM" id="CLU_031285_12_0_0"/>
<dbReference type="PATRIC" id="fig|324602.8.peg.416"/>
<dbReference type="FunCoup" id="A9WDK8">
    <property type="interactions" value="70"/>
</dbReference>
<keyword evidence="3" id="KW-0732">Signal</keyword>
<accession>A9WDK8</accession>
<dbReference type="Proteomes" id="UP000002008">
    <property type="component" value="Chromosome"/>
</dbReference>
<dbReference type="Pfam" id="PF01547">
    <property type="entry name" value="SBP_bac_1"/>
    <property type="match status" value="1"/>
</dbReference>
<sequence>MMPGKLVVPSLLVLICCVIISCSAPAAQPQPVVTPAQSTTTESQLPVVIHYLTVQQETEGWPLIIGTLTREYQANHPNVEWKYENYPQTDLVQRIQLLAGSDSLPFMFNYESGAPLRDLAASGKVLELEQTFKELGIYDRLNPGAVSLLKNLVGGSGLYALPLELNIEGFWYNKQIFAEHNLAVPTTWDELLAVADKLHQAGIQPFAVSGLQKWPLTRLINGYVMRVYGYDVMSRVVNGELKVTDAGFIAAAQIVQDMAMKGYFGQGVNTLDYAPAQDLFLQGRAAMYYMGSWALRDFNNPELNKIGIDNIGFFNIPLVEGGVGTLNDYSINAGLTTSFSQKEFSRNPQGYGEWMKAVFSAYGDRAMSELGMITGFTVSQIPDNVSPLTRLTVAEIDNVKNGAPWFEAYFNARTQAVATDNVQLLVTGDMSPEEYMAELQKAIDEQLP</sequence>
<keyword evidence="5" id="KW-1185">Reference proteome</keyword>
<name>A9WDK8_CHLAA</name>
<dbReference type="InterPro" id="IPR050490">
    <property type="entry name" value="Bact_solute-bd_prot1"/>
</dbReference>
<organism evidence="4 5">
    <name type="scientific">Chloroflexus aurantiacus (strain ATCC 29366 / DSM 635 / J-10-fl)</name>
    <dbReference type="NCBI Taxonomy" id="324602"/>
    <lineage>
        <taxon>Bacteria</taxon>
        <taxon>Bacillati</taxon>
        <taxon>Chloroflexota</taxon>
        <taxon>Chloroflexia</taxon>
        <taxon>Chloroflexales</taxon>
        <taxon>Chloroflexineae</taxon>
        <taxon>Chloroflexaceae</taxon>
        <taxon>Chloroflexus</taxon>
    </lineage>
</organism>
<dbReference type="PANTHER" id="PTHR43649">
    <property type="entry name" value="ARABINOSE-BINDING PROTEIN-RELATED"/>
    <property type="match status" value="1"/>
</dbReference>
<dbReference type="PROSITE" id="PS51257">
    <property type="entry name" value="PROKAR_LIPOPROTEIN"/>
    <property type="match status" value="1"/>
</dbReference>
<dbReference type="PANTHER" id="PTHR43649:SF29">
    <property type="entry name" value="OSMOPROTECTIVE COMPOUNDS-BINDING PROTEIN GGTB"/>
    <property type="match status" value="1"/>
</dbReference>
<dbReference type="Gene3D" id="3.40.190.10">
    <property type="entry name" value="Periplasmic binding protein-like II"/>
    <property type="match status" value="2"/>
</dbReference>
<proteinExistence type="inferred from homology"/>
<reference evidence="5" key="1">
    <citation type="journal article" date="2011" name="BMC Genomics">
        <title>Complete genome sequence of the filamentous anoxygenic phototrophic bacterium Chloroflexus aurantiacus.</title>
        <authorList>
            <person name="Tang K.H."/>
            <person name="Barry K."/>
            <person name="Chertkov O."/>
            <person name="Dalin E."/>
            <person name="Han C.S."/>
            <person name="Hauser L.J."/>
            <person name="Honchak B.M."/>
            <person name="Karbach L.E."/>
            <person name="Land M.L."/>
            <person name="Lapidus A."/>
            <person name="Larimer F.W."/>
            <person name="Mikhailova N."/>
            <person name="Pitluck S."/>
            <person name="Pierson B.K."/>
            <person name="Blankenship R.E."/>
        </authorList>
    </citation>
    <scope>NUCLEOTIDE SEQUENCE [LARGE SCALE GENOMIC DNA]</scope>
    <source>
        <strain evidence="5">ATCC 29366 / DSM 635 / J-10-fl</strain>
    </source>
</reference>
<dbReference type="eggNOG" id="COG1653">
    <property type="taxonomic scope" value="Bacteria"/>
</dbReference>
<dbReference type="InParanoid" id="A9WDK8"/>
<keyword evidence="2" id="KW-0813">Transport</keyword>
<comment type="similarity">
    <text evidence="1">Belongs to the bacterial solute-binding protein 1 family.</text>
</comment>
<dbReference type="EnsemblBacteria" id="ABY33614">
    <property type="protein sequence ID" value="ABY33614"/>
    <property type="gene ID" value="Caur_0364"/>
</dbReference>
<evidence type="ECO:0000313" key="4">
    <source>
        <dbReference type="EMBL" id="ABY33614.1"/>
    </source>
</evidence>
<feature type="signal peptide" evidence="3">
    <location>
        <begin position="1"/>
        <end position="26"/>
    </location>
</feature>
<dbReference type="KEGG" id="cau:Caur_0364"/>
<feature type="chain" id="PRO_5002745767" evidence="3">
    <location>
        <begin position="27"/>
        <end position="448"/>
    </location>
</feature>
<dbReference type="SUPFAM" id="SSF53850">
    <property type="entry name" value="Periplasmic binding protein-like II"/>
    <property type="match status" value="1"/>
</dbReference>
<dbReference type="EMBL" id="CP000909">
    <property type="protein sequence ID" value="ABY33614.1"/>
    <property type="molecule type" value="Genomic_DNA"/>
</dbReference>
<gene>
    <name evidence="4" type="ordered locus">Caur_0364</name>
</gene>
<dbReference type="AlphaFoldDB" id="A9WDK8"/>
<evidence type="ECO:0000313" key="5">
    <source>
        <dbReference type="Proteomes" id="UP000002008"/>
    </source>
</evidence>
<dbReference type="RefSeq" id="WP_012256270.1">
    <property type="nucleotide sequence ID" value="NC_010175.1"/>
</dbReference>